<keyword evidence="2" id="KW-1185">Reference proteome</keyword>
<gene>
    <name evidence="1" type="ORF">FA95DRAFT_1606988</name>
</gene>
<evidence type="ECO:0000313" key="2">
    <source>
        <dbReference type="Proteomes" id="UP000814033"/>
    </source>
</evidence>
<evidence type="ECO:0000313" key="1">
    <source>
        <dbReference type="EMBL" id="KAI0046349.1"/>
    </source>
</evidence>
<reference evidence="1" key="1">
    <citation type="submission" date="2021-02" db="EMBL/GenBank/DDBJ databases">
        <authorList>
            <consortium name="DOE Joint Genome Institute"/>
            <person name="Ahrendt S."/>
            <person name="Looney B.P."/>
            <person name="Miyauchi S."/>
            <person name="Morin E."/>
            <person name="Drula E."/>
            <person name="Courty P.E."/>
            <person name="Chicoki N."/>
            <person name="Fauchery L."/>
            <person name="Kohler A."/>
            <person name="Kuo A."/>
            <person name="Labutti K."/>
            <person name="Pangilinan J."/>
            <person name="Lipzen A."/>
            <person name="Riley R."/>
            <person name="Andreopoulos W."/>
            <person name="He G."/>
            <person name="Johnson J."/>
            <person name="Barry K.W."/>
            <person name="Grigoriev I.V."/>
            <person name="Nagy L."/>
            <person name="Hibbett D."/>
            <person name="Henrissat B."/>
            <person name="Matheny P.B."/>
            <person name="Labbe J."/>
            <person name="Martin F."/>
        </authorList>
    </citation>
    <scope>NUCLEOTIDE SEQUENCE</scope>
    <source>
        <strain evidence="1">FP105234-sp</strain>
    </source>
</reference>
<reference evidence="1" key="2">
    <citation type="journal article" date="2022" name="New Phytol.">
        <title>Evolutionary transition to the ectomycorrhizal habit in the genomes of a hyperdiverse lineage of mushroom-forming fungi.</title>
        <authorList>
            <person name="Looney B."/>
            <person name="Miyauchi S."/>
            <person name="Morin E."/>
            <person name="Drula E."/>
            <person name="Courty P.E."/>
            <person name="Kohler A."/>
            <person name="Kuo A."/>
            <person name="LaButti K."/>
            <person name="Pangilinan J."/>
            <person name="Lipzen A."/>
            <person name="Riley R."/>
            <person name="Andreopoulos W."/>
            <person name="He G."/>
            <person name="Johnson J."/>
            <person name="Nolan M."/>
            <person name="Tritt A."/>
            <person name="Barry K.W."/>
            <person name="Grigoriev I.V."/>
            <person name="Nagy L.G."/>
            <person name="Hibbett D."/>
            <person name="Henrissat B."/>
            <person name="Matheny P.B."/>
            <person name="Labbe J."/>
            <person name="Martin F.M."/>
        </authorList>
    </citation>
    <scope>NUCLEOTIDE SEQUENCE</scope>
    <source>
        <strain evidence="1">FP105234-sp</strain>
    </source>
</reference>
<proteinExistence type="predicted"/>
<comment type="caution">
    <text evidence="1">The sequence shown here is derived from an EMBL/GenBank/DDBJ whole genome shotgun (WGS) entry which is preliminary data.</text>
</comment>
<sequence length="333" mass="35841">MNALLEASLEIEEGSKIMSKFRDTRQSTTPARNTEKSVERTRKSTTTSSAPARRARPSRGQAQPARTGQTPTQTRTGSGPERPRPDTGHPQKLPGRPSGQPRAAVGKDGKPITCFGCGQTGHYSSDPTCPQFGKPRMFATRVVNDNSEDEQAGEPETQSNESSPGDSDDERADNDEEAPKEHWTSSDDYIEDMEYLDPPSDDDEGPPLRLASMRMFSMRITPASDEEDNVSLGSEFDDMPGLIELGPAPTQQAVDLGRLLGEDAVQYLQRRIPMGLPGPTYPGPGPSRPAPGPSHLTRVAPPGPYSPPDSPGTGIENMLRAALSLGRTPSPTP</sequence>
<dbReference type="EMBL" id="MU275928">
    <property type="protein sequence ID" value="KAI0046349.1"/>
    <property type="molecule type" value="Genomic_DNA"/>
</dbReference>
<dbReference type="Proteomes" id="UP000814033">
    <property type="component" value="Unassembled WGS sequence"/>
</dbReference>
<protein>
    <submittedName>
        <fullName evidence="1">Uncharacterized protein</fullName>
    </submittedName>
</protein>
<name>A0ACB8RQR8_9AGAM</name>
<organism evidence="1 2">
    <name type="scientific">Auriscalpium vulgare</name>
    <dbReference type="NCBI Taxonomy" id="40419"/>
    <lineage>
        <taxon>Eukaryota</taxon>
        <taxon>Fungi</taxon>
        <taxon>Dikarya</taxon>
        <taxon>Basidiomycota</taxon>
        <taxon>Agaricomycotina</taxon>
        <taxon>Agaricomycetes</taxon>
        <taxon>Russulales</taxon>
        <taxon>Auriscalpiaceae</taxon>
        <taxon>Auriscalpium</taxon>
    </lineage>
</organism>
<accession>A0ACB8RQR8</accession>